<evidence type="ECO:0000313" key="2">
    <source>
        <dbReference type="Proteomes" id="UP000292547"/>
    </source>
</evidence>
<gene>
    <name evidence="1" type="ORF">D0Z67_27460</name>
</gene>
<dbReference type="KEGG" id="sseo:D0Z67_27460"/>
<dbReference type="Proteomes" id="UP000292547">
    <property type="component" value="Chromosome"/>
</dbReference>
<dbReference type="AlphaFoldDB" id="A0A4P6U135"/>
<organism evidence="1 2">
    <name type="scientific">Streptomyces seoulensis</name>
    <dbReference type="NCBI Taxonomy" id="73044"/>
    <lineage>
        <taxon>Bacteria</taxon>
        <taxon>Bacillati</taxon>
        <taxon>Actinomycetota</taxon>
        <taxon>Actinomycetes</taxon>
        <taxon>Kitasatosporales</taxon>
        <taxon>Streptomycetaceae</taxon>
        <taxon>Streptomyces</taxon>
    </lineage>
</organism>
<dbReference type="EMBL" id="CP032229">
    <property type="protein sequence ID" value="QBJ93639.1"/>
    <property type="molecule type" value="Genomic_DNA"/>
</dbReference>
<evidence type="ECO:0000313" key="1">
    <source>
        <dbReference type="EMBL" id="QBJ93639.1"/>
    </source>
</evidence>
<keyword evidence="2" id="KW-1185">Reference proteome</keyword>
<proteinExistence type="predicted"/>
<reference evidence="1 2" key="1">
    <citation type="submission" date="2018-08" db="EMBL/GenBank/DDBJ databases">
        <title>The complete genome sequence of Streptomyces seoulensis, a pioneer strain for nickel superoxide dismutase discovery.</title>
        <authorList>
            <person name="Shin J."/>
            <person name="Lee J.-S."/>
            <person name="Lee E.-J."/>
            <person name="Youn H.-D."/>
        </authorList>
    </citation>
    <scope>NUCLEOTIDE SEQUENCE [LARGE SCALE GENOMIC DNA]</scope>
    <source>
        <strain evidence="1 2">KCTC 9819</strain>
    </source>
</reference>
<accession>A0A4P6U135</accession>
<sequence length="62" mass="6292">MLWDGQQLDTSVAVDVPLTDTHGAIISAGDLGAALRSAVADLSDGEVEEAPRDAFGIPAVDA</sequence>
<protein>
    <submittedName>
        <fullName evidence="1">Uncharacterized protein</fullName>
    </submittedName>
</protein>
<name>A0A4P6U135_STRSO</name>